<reference evidence="2" key="2">
    <citation type="submission" date="2023-01" db="EMBL/GenBank/DDBJ databases">
        <authorList>
            <person name="Sun Q."/>
            <person name="Evtushenko L."/>
        </authorList>
    </citation>
    <scope>NUCLEOTIDE SEQUENCE</scope>
    <source>
        <strain evidence="2">VKM Ac-1940</strain>
    </source>
</reference>
<accession>A0A9W6HIT4</accession>
<feature type="region of interest" description="Disordered" evidence="1">
    <location>
        <begin position="17"/>
        <end position="62"/>
    </location>
</feature>
<feature type="compositionally biased region" description="Basic and acidic residues" evidence="1">
    <location>
        <begin position="48"/>
        <end position="62"/>
    </location>
</feature>
<sequence length="62" mass="6621">MWSSVKLSISAIISSSLSEGGGAQGSAPCHHGIQRGPPTERPIVTLGNRERQKVTGRNREHT</sequence>
<reference evidence="2" key="1">
    <citation type="journal article" date="2014" name="Int. J. Syst. Evol. Microbiol.">
        <title>Complete genome sequence of Corynebacterium casei LMG S-19264T (=DSM 44701T), isolated from a smear-ripened cheese.</title>
        <authorList>
            <consortium name="US DOE Joint Genome Institute (JGI-PGF)"/>
            <person name="Walter F."/>
            <person name="Albersmeier A."/>
            <person name="Kalinowski J."/>
            <person name="Ruckert C."/>
        </authorList>
    </citation>
    <scope>NUCLEOTIDE SEQUENCE</scope>
    <source>
        <strain evidence="2">VKM Ac-1940</strain>
    </source>
</reference>
<dbReference type="EMBL" id="BSER01000001">
    <property type="protein sequence ID" value="GLJ93966.1"/>
    <property type="molecule type" value="Genomic_DNA"/>
</dbReference>
<evidence type="ECO:0000256" key="1">
    <source>
        <dbReference type="SAM" id="MobiDB-lite"/>
    </source>
</evidence>
<evidence type="ECO:0000313" key="3">
    <source>
        <dbReference type="Proteomes" id="UP001142291"/>
    </source>
</evidence>
<proteinExistence type="predicted"/>
<comment type="caution">
    <text evidence="2">The sequence shown here is derived from an EMBL/GenBank/DDBJ whole genome shotgun (WGS) entry which is preliminary data.</text>
</comment>
<gene>
    <name evidence="2" type="ORF">GCM10017591_00270</name>
</gene>
<keyword evidence="3" id="KW-1185">Reference proteome</keyword>
<organism evidence="2 3">
    <name type="scientific">Microbacterium dextranolyticum</name>
    <dbReference type="NCBI Taxonomy" id="36806"/>
    <lineage>
        <taxon>Bacteria</taxon>
        <taxon>Bacillati</taxon>
        <taxon>Actinomycetota</taxon>
        <taxon>Actinomycetes</taxon>
        <taxon>Micrococcales</taxon>
        <taxon>Microbacteriaceae</taxon>
        <taxon>Microbacterium</taxon>
    </lineage>
</organism>
<name>A0A9W6HIT4_9MICO</name>
<protein>
    <submittedName>
        <fullName evidence="2">Uncharacterized protein</fullName>
    </submittedName>
</protein>
<dbReference type="AlphaFoldDB" id="A0A9W6HIT4"/>
<dbReference type="Proteomes" id="UP001142291">
    <property type="component" value="Unassembled WGS sequence"/>
</dbReference>
<evidence type="ECO:0000313" key="2">
    <source>
        <dbReference type="EMBL" id="GLJ93966.1"/>
    </source>
</evidence>